<dbReference type="SUPFAM" id="SSF55785">
    <property type="entry name" value="PYP-like sensor domain (PAS domain)"/>
    <property type="match status" value="1"/>
</dbReference>
<dbReference type="SMART" id="SM00052">
    <property type="entry name" value="EAL"/>
    <property type="match status" value="1"/>
</dbReference>
<dbReference type="Gene3D" id="3.20.20.450">
    <property type="entry name" value="EAL domain"/>
    <property type="match status" value="1"/>
</dbReference>
<dbReference type="InterPro" id="IPR000014">
    <property type="entry name" value="PAS"/>
</dbReference>
<dbReference type="InterPro" id="IPR000700">
    <property type="entry name" value="PAS-assoc_C"/>
</dbReference>
<dbReference type="Pfam" id="PF00563">
    <property type="entry name" value="EAL"/>
    <property type="match status" value="1"/>
</dbReference>
<evidence type="ECO:0000259" key="3">
    <source>
        <dbReference type="PROSITE" id="PS50883"/>
    </source>
</evidence>
<name>A0A845G8L3_9BURK</name>
<dbReference type="InterPro" id="IPR029787">
    <property type="entry name" value="Nucleotide_cyclase"/>
</dbReference>
<dbReference type="PANTHER" id="PTHR44757:SF2">
    <property type="entry name" value="BIOFILM ARCHITECTURE MAINTENANCE PROTEIN MBAA"/>
    <property type="match status" value="1"/>
</dbReference>
<dbReference type="SMART" id="SM00091">
    <property type="entry name" value="PAS"/>
    <property type="match status" value="1"/>
</dbReference>
<dbReference type="CDD" id="cd01949">
    <property type="entry name" value="GGDEF"/>
    <property type="match status" value="1"/>
</dbReference>
<dbReference type="Gene3D" id="3.30.450.20">
    <property type="entry name" value="PAS domain"/>
    <property type="match status" value="1"/>
</dbReference>
<protein>
    <submittedName>
        <fullName evidence="5">EAL domain-containing protein</fullName>
    </submittedName>
</protein>
<organism evidence="5 6">
    <name type="scientific">Duganella vulcania</name>
    <dbReference type="NCBI Taxonomy" id="2692166"/>
    <lineage>
        <taxon>Bacteria</taxon>
        <taxon>Pseudomonadati</taxon>
        <taxon>Pseudomonadota</taxon>
        <taxon>Betaproteobacteria</taxon>
        <taxon>Burkholderiales</taxon>
        <taxon>Oxalobacteraceae</taxon>
        <taxon>Telluria group</taxon>
        <taxon>Duganella</taxon>
    </lineage>
</organism>
<gene>
    <name evidence="5" type="ORF">GTP91_18925</name>
</gene>
<dbReference type="InterPro" id="IPR001610">
    <property type="entry name" value="PAC"/>
</dbReference>
<dbReference type="SMART" id="SM00267">
    <property type="entry name" value="GGDEF"/>
    <property type="match status" value="1"/>
</dbReference>
<evidence type="ECO:0000259" key="2">
    <source>
        <dbReference type="PROSITE" id="PS50113"/>
    </source>
</evidence>
<feature type="domain" description="PAC" evidence="2">
    <location>
        <begin position="93"/>
        <end position="146"/>
    </location>
</feature>
<dbReference type="InterPro" id="IPR052155">
    <property type="entry name" value="Biofilm_reg_signaling"/>
</dbReference>
<dbReference type="PANTHER" id="PTHR44757">
    <property type="entry name" value="DIGUANYLATE CYCLASE DGCP"/>
    <property type="match status" value="1"/>
</dbReference>
<feature type="domain" description="EAL" evidence="3">
    <location>
        <begin position="321"/>
        <end position="575"/>
    </location>
</feature>
<dbReference type="SUPFAM" id="SSF141868">
    <property type="entry name" value="EAL domain-like"/>
    <property type="match status" value="1"/>
</dbReference>
<evidence type="ECO:0000259" key="1">
    <source>
        <dbReference type="PROSITE" id="PS50112"/>
    </source>
</evidence>
<feature type="domain" description="GGDEF" evidence="4">
    <location>
        <begin position="178"/>
        <end position="312"/>
    </location>
</feature>
<evidence type="ECO:0000313" key="6">
    <source>
        <dbReference type="Proteomes" id="UP000470302"/>
    </source>
</evidence>
<dbReference type="CDD" id="cd00130">
    <property type="entry name" value="PAS"/>
    <property type="match status" value="1"/>
</dbReference>
<dbReference type="Gene3D" id="3.30.70.270">
    <property type="match status" value="1"/>
</dbReference>
<dbReference type="CDD" id="cd01948">
    <property type="entry name" value="EAL"/>
    <property type="match status" value="1"/>
</dbReference>
<dbReference type="PROSITE" id="PS50112">
    <property type="entry name" value="PAS"/>
    <property type="match status" value="1"/>
</dbReference>
<dbReference type="NCBIfam" id="TIGR00254">
    <property type="entry name" value="GGDEF"/>
    <property type="match status" value="1"/>
</dbReference>
<dbReference type="Proteomes" id="UP000470302">
    <property type="component" value="Unassembled WGS sequence"/>
</dbReference>
<dbReference type="InterPro" id="IPR043128">
    <property type="entry name" value="Rev_trsase/Diguanyl_cyclase"/>
</dbReference>
<feature type="domain" description="PAS" evidence="1">
    <location>
        <begin position="35"/>
        <end position="76"/>
    </location>
</feature>
<dbReference type="InterPro" id="IPR035965">
    <property type="entry name" value="PAS-like_dom_sf"/>
</dbReference>
<evidence type="ECO:0000259" key="4">
    <source>
        <dbReference type="PROSITE" id="PS50887"/>
    </source>
</evidence>
<dbReference type="RefSeq" id="WP_161098191.1">
    <property type="nucleotide sequence ID" value="NZ_WWCW01000068.1"/>
</dbReference>
<dbReference type="InterPro" id="IPR001633">
    <property type="entry name" value="EAL_dom"/>
</dbReference>
<evidence type="ECO:0000313" key="5">
    <source>
        <dbReference type="EMBL" id="MYM89237.1"/>
    </source>
</evidence>
<dbReference type="PROSITE" id="PS50887">
    <property type="entry name" value="GGDEF"/>
    <property type="match status" value="1"/>
</dbReference>
<sequence length="577" mass="64397">MSTKKKHTKLPLKPTDKANPGLLDAIFASATEYAIITTDPQGVIVSWNRGAELVFGYMPGEIVGKPLALLFTSEDNASGVPMRELTNARDIGRSDDVRWHRRKDGAVFWADGVMTPIRDFNGEITGYLKILRDETERRRVETERAQMARIDLLTGVGNRSELEERLSEMSAAALRNGNLLLIHMMDLNNFKQINDRWGHQAGDRLLQRVARSVRDVIRDSDFVARLGGDEFVVLQANVQTPETGASLAIKLIETLSNPIQIDGHEVVIGVSIGISVFPDDASDQDELMRKADLALYKIKHERSHGGYHYYSRQLDAEAHNKAQLIASLKRSVKARAFRLEYQPQVDTRSENIVGVEALLRCQDAALASHPIEEIIALAIDSGQMLELSLWILTEACAQFAKWQAQGLTDFKMCINLCPRELLYAELSDHIERILRENKLDGEDIEIEITEHQAVESDGPESTMLARLRSLGVTIAIDDFGTGYSSLSKLRGLPVDKVKLDRSFLERIPADQDSCAVVSAIITLAHTLRLKIVVEGVESPEQVSFFRREGCEILQGNFFSKPLPADAMSKLLKFPAQD</sequence>
<dbReference type="SMART" id="SM00086">
    <property type="entry name" value="PAC"/>
    <property type="match status" value="1"/>
</dbReference>
<dbReference type="AlphaFoldDB" id="A0A845G8L3"/>
<dbReference type="Pfam" id="PF00989">
    <property type="entry name" value="PAS"/>
    <property type="match status" value="1"/>
</dbReference>
<dbReference type="InterPro" id="IPR013767">
    <property type="entry name" value="PAS_fold"/>
</dbReference>
<accession>A0A845G8L3</accession>
<dbReference type="EMBL" id="WWCW01000068">
    <property type="protein sequence ID" value="MYM89237.1"/>
    <property type="molecule type" value="Genomic_DNA"/>
</dbReference>
<dbReference type="NCBIfam" id="TIGR00229">
    <property type="entry name" value="sensory_box"/>
    <property type="match status" value="1"/>
</dbReference>
<dbReference type="SUPFAM" id="SSF55073">
    <property type="entry name" value="Nucleotide cyclase"/>
    <property type="match status" value="1"/>
</dbReference>
<comment type="caution">
    <text evidence="5">The sequence shown here is derived from an EMBL/GenBank/DDBJ whole genome shotgun (WGS) entry which is preliminary data.</text>
</comment>
<dbReference type="PROSITE" id="PS50883">
    <property type="entry name" value="EAL"/>
    <property type="match status" value="1"/>
</dbReference>
<dbReference type="InterPro" id="IPR000160">
    <property type="entry name" value="GGDEF_dom"/>
</dbReference>
<dbReference type="PROSITE" id="PS50113">
    <property type="entry name" value="PAC"/>
    <property type="match status" value="1"/>
</dbReference>
<dbReference type="InterPro" id="IPR035919">
    <property type="entry name" value="EAL_sf"/>
</dbReference>
<dbReference type="Pfam" id="PF00990">
    <property type="entry name" value="GGDEF"/>
    <property type="match status" value="1"/>
</dbReference>
<reference evidence="5 6" key="1">
    <citation type="submission" date="2020-01" db="EMBL/GenBank/DDBJ databases">
        <title>Novel species isolated from a subtropical stream in China.</title>
        <authorList>
            <person name="Lu H."/>
        </authorList>
    </citation>
    <scope>NUCLEOTIDE SEQUENCE [LARGE SCALE GENOMIC DNA]</scope>
    <source>
        <strain evidence="5 6">FT82W</strain>
    </source>
</reference>
<dbReference type="GO" id="GO:0006355">
    <property type="term" value="P:regulation of DNA-templated transcription"/>
    <property type="evidence" value="ECO:0007669"/>
    <property type="project" value="InterPro"/>
</dbReference>
<proteinExistence type="predicted"/>